<proteinExistence type="predicted"/>
<dbReference type="AlphaFoldDB" id="A0A3E2WIA8"/>
<organism evidence="1 2">
    <name type="scientific">Hungatella hathewayi</name>
    <dbReference type="NCBI Taxonomy" id="154046"/>
    <lineage>
        <taxon>Bacteria</taxon>
        <taxon>Bacillati</taxon>
        <taxon>Bacillota</taxon>
        <taxon>Clostridia</taxon>
        <taxon>Lachnospirales</taxon>
        <taxon>Lachnospiraceae</taxon>
        <taxon>Hungatella</taxon>
    </lineage>
</organism>
<comment type="caution">
    <text evidence="1">The sequence shown here is derived from an EMBL/GenBank/DDBJ whole genome shotgun (WGS) entry which is preliminary data.</text>
</comment>
<name>A0A3E2WIA8_9FIRM</name>
<protein>
    <submittedName>
        <fullName evidence="1">Uncharacterized protein</fullName>
    </submittedName>
</protein>
<dbReference type="EMBL" id="QVIA01000027">
    <property type="protein sequence ID" value="RGC26658.1"/>
    <property type="molecule type" value="Genomic_DNA"/>
</dbReference>
<reference evidence="1 2" key="1">
    <citation type="submission" date="2018-08" db="EMBL/GenBank/DDBJ databases">
        <title>A genome reference for cultivated species of the human gut microbiota.</title>
        <authorList>
            <person name="Zou Y."/>
            <person name="Xue W."/>
            <person name="Luo G."/>
        </authorList>
    </citation>
    <scope>NUCLEOTIDE SEQUENCE [LARGE SCALE GENOMIC DNA]</scope>
    <source>
        <strain evidence="1 2">AF19-21</strain>
    </source>
</reference>
<gene>
    <name evidence="1" type="ORF">DWX41_19045</name>
</gene>
<evidence type="ECO:0000313" key="1">
    <source>
        <dbReference type="EMBL" id="RGC26658.1"/>
    </source>
</evidence>
<evidence type="ECO:0000313" key="2">
    <source>
        <dbReference type="Proteomes" id="UP000261111"/>
    </source>
</evidence>
<sequence length="99" mass="11137">MLSRFRLSWKVILENHFPSLAGGFFCVRTSNRALYASSPLTFSPGGLSLPIPDRLASSSRKITTREGCRRGQRMLAGCKVLYFSVMYYAMLCNTNVCFL</sequence>
<dbReference type="Proteomes" id="UP000261111">
    <property type="component" value="Unassembled WGS sequence"/>
</dbReference>
<accession>A0A3E2WIA8</accession>